<protein>
    <submittedName>
        <fullName evidence="2">Uncharacterized protein</fullName>
    </submittedName>
</protein>
<name>A0AAD7MXR6_9AGAR</name>
<gene>
    <name evidence="2" type="ORF">B0H16DRAFT_1466034</name>
</gene>
<evidence type="ECO:0000313" key="2">
    <source>
        <dbReference type="EMBL" id="KAJ7737663.1"/>
    </source>
</evidence>
<evidence type="ECO:0000313" key="3">
    <source>
        <dbReference type="Proteomes" id="UP001215598"/>
    </source>
</evidence>
<reference evidence="2" key="1">
    <citation type="submission" date="2023-03" db="EMBL/GenBank/DDBJ databases">
        <title>Massive genome expansion in bonnet fungi (Mycena s.s.) driven by repeated elements and novel gene families across ecological guilds.</title>
        <authorList>
            <consortium name="Lawrence Berkeley National Laboratory"/>
            <person name="Harder C.B."/>
            <person name="Miyauchi S."/>
            <person name="Viragh M."/>
            <person name="Kuo A."/>
            <person name="Thoen E."/>
            <person name="Andreopoulos B."/>
            <person name="Lu D."/>
            <person name="Skrede I."/>
            <person name="Drula E."/>
            <person name="Henrissat B."/>
            <person name="Morin E."/>
            <person name="Kohler A."/>
            <person name="Barry K."/>
            <person name="LaButti K."/>
            <person name="Morin E."/>
            <person name="Salamov A."/>
            <person name="Lipzen A."/>
            <person name="Mereny Z."/>
            <person name="Hegedus B."/>
            <person name="Baldrian P."/>
            <person name="Stursova M."/>
            <person name="Weitz H."/>
            <person name="Taylor A."/>
            <person name="Grigoriev I.V."/>
            <person name="Nagy L.G."/>
            <person name="Martin F."/>
            <person name="Kauserud H."/>
        </authorList>
    </citation>
    <scope>NUCLEOTIDE SEQUENCE</scope>
    <source>
        <strain evidence="2">CBHHK182m</strain>
    </source>
</reference>
<feature type="compositionally biased region" description="Polar residues" evidence="1">
    <location>
        <begin position="129"/>
        <end position="146"/>
    </location>
</feature>
<accession>A0AAD7MXR6</accession>
<organism evidence="2 3">
    <name type="scientific">Mycena metata</name>
    <dbReference type="NCBI Taxonomy" id="1033252"/>
    <lineage>
        <taxon>Eukaryota</taxon>
        <taxon>Fungi</taxon>
        <taxon>Dikarya</taxon>
        <taxon>Basidiomycota</taxon>
        <taxon>Agaricomycotina</taxon>
        <taxon>Agaricomycetes</taxon>
        <taxon>Agaricomycetidae</taxon>
        <taxon>Agaricales</taxon>
        <taxon>Marasmiineae</taxon>
        <taxon>Mycenaceae</taxon>
        <taxon>Mycena</taxon>
    </lineage>
</organism>
<evidence type="ECO:0000256" key="1">
    <source>
        <dbReference type="SAM" id="MobiDB-lite"/>
    </source>
</evidence>
<dbReference type="EMBL" id="JARKIB010000115">
    <property type="protein sequence ID" value="KAJ7737663.1"/>
    <property type="molecule type" value="Genomic_DNA"/>
</dbReference>
<dbReference type="Proteomes" id="UP001215598">
    <property type="component" value="Unassembled WGS sequence"/>
</dbReference>
<sequence length="270" mass="30044">MFRFLPTYERALTSPSAPHKPCAPRCARPVISTPPKLTGRVASVLESMDKSIIEIDRFMACEYSQKGRKLALLSLVLRTWSRTLLDEAKLPKDWLAVVDPKVFAKQDKHAGTGSAEPFWGSTLPPNRLGSPTKSTPQNSQVQQTEVPGQESERQSEVQWSTPVAWSRRVSVNNVKPVTQRGWFFEGCKEFELGLASPEFIPSSIGGQFPPMSDYGQREAISLGIHDHVARQHGWRSIPSHVGLWCVWALDLVPDFLKDSAKPSPLVSTIT</sequence>
<proteinExistence type="predicted"/>
<keyword evidence="3" id="KW-1185">Reference proteome</keyword>
<comment type="caution">
    <text evidence="2">The sequence shown here is derived from an EMBL/GenBank/DDBJ whole genome shotgun (WGS) entry which is preliminary data.</text>
</comment>
<feature type="region of interest" description="Disordered" evidence="1">
    <location>
        <begin position="108"/>
        <end position="158"/>
    </location>
</feature>
<dbReference type="AlphaFoldDB" id="A0AAD7MXR6"/>